<dbReference type="Proteomes" id="UP000068164">
    <property type="component" value="Unassembled WGS sequence"/>
</dbReference>
<evidence type="ECO:0000259" key="4">
    <source>
        <dbReference type="Pfam" id="PF22725"/>
    </source>
</evidence>
<dbReference type="RefSeq" id="WP_062375274.1">
    <property type="nucleotide sequence ID" value="NZ_LNCD01000138.1"/>
</dbReference>
<dbReference type="OrthoDB" id="9792935at2"/>
<comment type="caution">
    <text evidence="5">The sequence shown here is derived from an EMBL/GenBank/DDBJ whole genome shotgun (WGS) entry which is preliminary data.</text>
</comment>
<evidence type="ECO:0000313" key="5">
    <source>
        <dbReference type="EMBL" id="KWV41948.1"/>
    </source>
</evidence>
<dbReference type="InterPro" id="IPR000683">
    <property type="entry name" value="Gfo/Idh/MocA-like_OxRdtase_N"/>
</dbReference>
<gene>
    <name evidence="5" type="ORF">AS026_22535</name>
</gene>
<evidence type="ECO:0000256" key="1">
    <source>
        <dbReference type="ARBA" id="ARBA00023002"/>
    </source>
</evidence>
<dbReference type="InterPro" id="IPR036291">
    <property type="entry name" value="NAD(P)-bd_dom_sf"/>
</dbReference>
<keyword evidence="6" id="KW-1185">Reference proteome</keyword>
<dbReference type="InterPro" id="IPR055170">
    <property type="entry name" value="GFO_IDH_MocA-like_dom"/>
</dbReference>
<sequence>MKVAIVGTGGIAKVHARAILHLGGEIAGVCGSSLDSAKSFGHGRPYGDIERMLAEVKPDVVHICTPNHLHKVQAIAAFEAGAHVLCEKPIAASIEDASLMIEAAARAGRVGAIMYHNRGYPLVQLMRQRIASGEVGRLLRVGGCYMNDEGLSPDRFTWHFVSKQVGRSFAMMDIGVHWLDLVEHVTGRSICEVTAQFSTHHPKRVWSGQPGQGPRPPGREVENGVEVDVQVEDHAEIMVRFDDGASGSATISTVSAGYPNRLAISVDGTNLGLDWTQQEPDWYLERRGEGLLKRFRTPNDLSPDKSYMTFLPAGHAEGHGEAFRNVISQAWRGMRGKPAEFPSFEDGLRGSHLVEAAIRSAAERRTIAVAPRVAS</sequence>
<organism evidence="5 6">
    <name type="scientific">Rhizobium altiplani</name>
    <dbReference type="NCBI Taxonomy" id="1864509"/>
    <lineage>
        <taxon>Bacteria</taxon>
        <taxon>Pseudomonadati</taxon>
        <taxon>Pseudomonadota</taxon>
        <taxon>Alphaproteobacteria</taxon>
        <taxon>Hyphomicrobiales</taxon>
        <taxon>Rhizobiaceae</taxon>
        <taxon>Rhizobium/Agrobacterium group</taxon>
        <taxon>Rhizobium</taxon>
    </lineage>
</organism>
<evidence type="ECO:0000259" key="3">
    <source>
        <dbReference type="Pfam" id="PF01408"/>
    </source>
</evidence>
<feature type="domain" description="GFO/IDH/MocA-like oxidoreductase" evidence="4">
    <location>
        <begin position="123"/>
        <end position="269"/>
    </location>
</feature>
<dbReference type="PANTHER" id="PTHR43818:SF11">
    <property type="entry name" value="BCDNA.GH03377"/>
    <property type="match status" value="1"/>
</dbReference>
<evidence type="ECO:0000256" key="2">
    <source>
        <dbReference type="SAM" id="MobiDB-lite"/>
    </source>
</evidence>
<reference evidence="5 6" key="1">
    <citation type="submission" date="2015-11" db="EMBL/GenBank/DDBJ databases">
        <title>Draft Genome Sequence of the Strain BR 10423 (Rhizobium sp.) isolated from nodules of Mimosa pudica.</title>
        <authorList>
            <person name="Barauna A.C."/>
            <person name="Zilli J.E."/>
            <person name="Simoes-Araujo J.L."/>
            <person name="Reis V.M."/>
            <person name="James E.K."/>
            <person name="Reis F.B.Jr."/>
            <person name="Rouws L.F."/>
            <person name="Passos S.R."/>
            <person name="Gois S.R."/>
        </authorList>
    </citation>
    <scope>NUCLEOTIDE SEQUENCE [LARGE SCALE GENOMIC DNA]</scope>
    <source>
        <strain evidence="5 6">BR10423</strain>
    </source>
</reference>
<dbReference type="GO" id="GO:0000166">
    <property type="term" value="F:nucleotide binding"/>
    <property type="evidence" value="ECO:0007669"/>
    <property type="project" value="InterPro"/>
</dbReference>
<dbReference type="PANTHER" id="PTHR43818">
    <property type="entry name" value="BCDNA.GH03377"/>
    <property type="match status" value="1"/>
</dbReference>
<feature type="region of interest" description="Disordered" evidence="2">
    <location>
        <begin position="202"/>
        <end position="221"/>
    </location>
</feature>
<dbReference type="InterPro" id="IPR050463">
    <property type="entry name" value="Gfo/Idh/MocA_oxidrdct_glycsds"/>
</dbReference>
<evidence type="ECO:0008006" key="7">
    <source>
        <dbReference type="Google" id="ProtNLM"/>
    </source>
</evidence>
<protein>
    <recommendedName>
        <fullName evidence="7">Dehydrogenase</fullName>
    </recommendedName>
</protein>
<dbReference type="EMBL" id="LNCD01000138">
    <property type="protein sequence ID" value="KWV41948.1"/>
    <property type="molecule type" value="Genomic_DNA"/>
</dbReference>
<dbReference type="SUPFAM" id="SSF51735">
    <property type="entry name" value="NAD(P)-binding Rossmann-fold domains"/>
    <property type="match status" value="1"/>
</dbReference>
<accession>A0A109J426</accession>
<dbReference type="AlphaFoldDB" id="A0A109J426"/>
<dbReference type="Pfam" id="PF01408">
    <property type="entry name" value="GFO_IDH_MocA"/>
    <property type="match status" value="1"/>
</dbReference>
<keyword evidence="1" id="KW-0560">Oxidoreductase</keyword>
<dbReference type="Gene3D" id="3.40.50.720">
    <property type="entry name" value="NAD(P)-binding Rossmann-like Domain"/>
    <property type="match status" value="1"/>
</dbReference>
<dbReference type="Pfam" id="PF22725">
    <property type="entry name" value="GFO_IDH_MocA_C3"/>
    <property type="match status" value="1"/>
</dbReference>
<name>A0A109J426_9HYPH</name>
<dbReference type="SUPFAM" id="SSF55347">
    <property type="entry name" value="Glyceraldehyde-3-phosphate dehydrogenase-like, C-terminal domain"/>
    <property type="match status" value="1"/>
</dbReference>
<evidence type="ECO:0000313" key="6">
    <source>
        <dbReference type="Proteomes" id="UP000068164"/>
    </source>
</evidence>
<feature type="domain" description="Gfo/Idh/MocA-like oxidoreductase N-terminal" evidence="3">
    <location>
        <begin position="1"/>
        <end position="110"/>
    </location>
</feature>
<proteinExistence type="predicted"/>
<dbReference type="GO" id="GO:0016491">
    <property type="term" value="F:oxidoreductase activity"/>
    <property type="evidence" value="ECO:0007669"/>
    <property type="project" value="UniProtKB-KW"/>
</dbReference>
<dbReference type="Gene3D" id="3.30.360.10">
    <property type="entry name" value="Dihydrodipicolinate Reductase, domain 2"/>
    <property type="match status" value="1"/>
</dbReference>